<feature type="domain" description="WW" evidence="1">
    <location>
        <begin position="134"/>
        <end position="167"/>
    </location>
</feature>
<gene>
    <name evidence="2" type="ORF">EJB05_48588</name>
</gene>
<dbReference type="OrthoDB" id="628398at2759"/>
<dbReference type="InterPro" id="IPR036020">
    <property type="entry name" value="WW_dom_sf"/>
</dbReference>
<keyword evidence="3" id="KW-1185">Reference proteome</keyword>
<sequence length="289" mass="32533">MPRAGADGELMALVVESAAEWVELMARTGAMHIPTLMFASKAGRVRVELETDNMTLASALYNSMLDYAASGVLFKKIKHLMSFSFIDIKVKSPIMDSFPFHIEKRNEEYFQVPCDCLAPATVEFVLSHKAAMSKPSSDCWKEHIAADGTRYFYNTKTRESTWEKPVELMRPAQRADASLGWEEYCTEFGDRYYYNKVARELARKKAKQHDQESGKTDGTLVGSTYAAYKNEPESTEAKRVIEILYEATLISRGYTPESLAELGSKIYEMSVAPDGDGGLTKRRLKQLLV</sequence>
<dbReference type="PANTHER" id="PTHR11864:SF0">
    <property type="entry name" value="PRP40 PRE-MRNA PROCESSING FACTOR 40 HOMOLOG A (YEAST)"/>
    <property type="match status" value="1"/>
</dbReference>
<dbReference type="AlphaFoldDB" id="A0A5J9T275"/>
<comment type="caution">
    <text evidence="2">The sequence shown here is derived from an EMBL/GenBank/DDBJ whole genome shotgun (WGS) entry which is preliminary data.</text>
</comment>
<name>A0A5J9T275_9POAL</name>
<evidence type="ECO:0000313" key="2">
    <source>
        <dbReference type="EMBL" id="TVU05425.1"/>
    </source>
</evidence>
<reference evidence="2 3" key="1">
    <citation type="journal article" date="2019" name="Sci. Rep.">
        <title>A high-quality genome of Eragrostis curvula grass provides insights into Poaceae evolution and supports new strategies to enhance forage quality.</title>
        <authorList>
            <person name="Carballo J."/>
            <person name="Santos B.A.C.M."/>
            <person name="Zappacosta D."/>
            <person name="Garbus I."/>
            <person name="Selva J.P."/>
            <person name="Gallo C.A."/>
            <person name="Diaz A."/>
            <person name="Albertini E."/>
            <person name="Caccamo M."/>
            <person name="Echenique V."/>
        </authorList>
    </citation>
    <scope>NUCLEOTIDE SEQUENCE [LARGE SCALE GENOMIC DNA]</scope>
    <source>
        <strain evidence="3">cv. Victoria</strain>
        <tissue evidence="2">Leaf</tissue>
    </source>
</reference>
<evidence type="ECO:0000259" key="1">
    <source>
        <dbReference type="PROSITE" id="PS50020"/>
    </source>
</evidence>
<dbReference type="PROSITE" id="PS01159">
    <property type="entry name" value="WW_DOMAIN_1"/>
    <property type="match status" value="1"/>
</dbReference>
<dbReference type="InterPro" id="IPR039726">
    <property type="entry name" value="Prp40-like"/>
</dbReference>
<dbReference type="GO" id="GO:0071004">
    <property type="term" value="C:U2-type prespliceosome"/>
    <property type="evidence" value="ECO:0007669"/>
    <property type="project" value="TreeGrafter"/>
</dbReference>
<dbReference type="GO" id="GO:0005685">
    <property type="term" value="C:U1 snRNP"/>
    <property type="evidence" value="ECO:0007669"/>
    <property type="project" value="TreeGrafter"/>
</dbReference>
<dbReference type="Gene3D" id="2.20.70.10">
    <property type="match status" value="1"/>
</dbReference>
<dbReference type="SUPFAM" id="SSF51045">
    <property type="entry name" value="WW domain"/>
    <property type="match status" value="1"/>
</dbReference>
<protein>
    <recommendedName>
        <fullName evidence="1">WW domain-containing protein</fullName>
    </recommendedName>
</protein>
<dbReference type="EMBL" id="RWGY01000051">
    <property type="protein sequence ID" value="TVU05425.1"/>
    <property type="molecule type" value="Genomic_DNA"/>
</dbReference>
<dbReference type="PANTHER" id="PTHR11864">
    <property type="entry name" value="PRE-MRNA-PROCESSING PROTEIN PRP40"/>
    <property type="match status" value="1"/>
</dbReference>
<feature type="non-terminal residue" evidence="2">
    <location>
        <position position="1"/>
    </location>
</feature>
<dbReference type="GO" id="GO:0003723">
    <property type="term" value="F:RNA binding"/>
    <property type="evidence" value="ECO:0007669"/>
    <property type="project" value="TreeGrafter"/>
</dbReference>
<dbReference type="CDD" id="cd00201">
    <property type="entry name" value="WW"/>
    <property type="match status" value="1"/>
</dbReference>
<evidence type="ECO:0000313" key="3">
    <source>
        <dbReference type="Proteomes" id="UP000324897"/>
    </source>
</evidence>
<accession>A0A5J9T275</accession>
<dbReference type="InterPro" id="IPR001202">
    <property type="entry name" value="WW_dom"/>
</dbReference>
<dbReference type="Proteomes" id="UP000324897">
    <property type="component" value="Unassembled WGS sequence"/>
</dbReference>
<dbReference type="Pfam" id="PF00397">
    <property type="entry name" value="WW"/>
    <property type="match status" value="1"/>
</dbReference>
<dbReference type="Gramene" id="TVU05425">
    <property type="protein sequence ID" value="TVU05425"/>
    <property type="gene ID" value="EJB05_48588"/>
</dbReference>
<organism evidence="2 3">
    <name type="scientific">Eragrostis curvula</name>
    <name type="common">weeping love grass</name>
    <dbReference type="NCBI Taxonomy" id="38414"/>
    <lineage>
        <taxon>Eukaryota</taxon>
        <taxon>Viridiplantae</taxon>
        <taxon>Streptophyta</taxon>
        <taxon>Embryophyta</taxon>
        <taxon>Tracheophyta</taxon>
        <taxon>Spermatophyta</taxon>
        <taxon>Magnoliopsida</taxon>
        <taxon>Liliopsida</taxon>
        <taxon>Poales</taxon>
        <taxon>Poaceae</taxon>
        <taxon>PACMAD clade</taxon>
        <taxon>Chloridoideae</taxon>
        <taxon>Eragrostideae</taxon>
        <taxon>Eragrostidinae</taxon>
        <taxon>Eragrostis</taxon>
    </lineage>
</organism>
<proteinExistence type="predicted"/>
<dbReference type="SMART" id="SM00456">
    <property type="entry name" value="WW"/>
    <property type="match status" value="1"/>
</dbReference>
<dbReference type="GO" id="GO:0045292">
    <property type="term" value="P:mRNA cis splicing, via spliceosome"/>
    <property type="evidence" value="ECO:0007669"/>
    <property type="project" value="InterPro"/>
</dbReference>
<dbReference type="PROSITE" id="PS50020">
    <property type="entry name" value="WW_DOMAIN_2"/>
    <property type="match status" value="1"/>
</dbReference>